<dbReference type="SUPFAM" id="SSF69255">
    <property type="entry name" value="gp5 N-terminal domain-like"/>
    <property type="match status" value="1"/>
</dbReference>
<evidence type="ECO:0000313" key="6">
    <source>
        <dbReference type="EMBL" id="MBJ7549780.1"/>
    </source>
</evidence>
<dbReference type="PANTHER" id="PTHR32305">
    <property type="match status" value="1"/>
</dbReference>
<feature type="domain" description="Gp5/Type VI secretion system Vgr C-terminal trimerisation" evidence="5">
    <location>
        <begin position="476"/>
        <end position="589"/>
    </location>
</feature>
<sequence length="747" mass="83868">MALFSQQSRLLAIDSPLGPDTLLLTRLVGEEKVSTLFGFEIEAYSLVKDISPAQIVGKNVTLKIALADDNSLFQMGSYRYINGYVQSFRQDGNKLQDLQSYTAVVVPWFWFLTQTSDCKVFQFKTVKEIASAIFAENGFSDFSFRLVGQHPAREYCVQYKESDFDFLSRLFEEEGIYYYFEHSAGKHTLVISDHVGGYGQCEEAAVEFRSGTHTAHSIHGWNHRYEFRTGAYAKRDYDFKKPRNKLQTGESASMKVPGVGKYEHFVYPGRYEEKGVGDGWTRLRVESDEAHHDIVHGESGCRSFTSGHKFTLARHDDSPSEIAEYMLLTIRHEAQDYSYTVDDETEMQYENRFQCIPSGTVYRPPMTTGWPQMQGPQNAMVVGPPGEEIYTDEYGRVKIQFPWDRYGSYDENSSCWVRVSHNWAGKNWGAMFLPRIGQEVIVDFMDGDPDRPLITGRVYNADQMPPWELPANKTQSGILTRSTKEGTAANANWLRFEDKIGEEQVFLHAEKNQDIEVENDETHWVGHDRTKTIDNDETVFVHHDRTETVDNNETITIGVDRTEQVGNNETIAIGVNRTETVGVNESVSIGANQTLSIGANRTETVGSNEMVTVAQNRMHTTAMAEIKTVGLVRVHSVGINETNSVGVAQQNTVGMKQTNTIGMTQTTSVGQEKTTSVGKKMSIDVGEEIIIRTGKSSIHMLSDGTITISGVNIKVEAEENINTVSTKDTNMKASGLITQKAKKILEN</sequence>
<gene>
    <name evidence="6" type="primary">tssI</name>
    <name evidence="6" type="ORF">JHD44_03735</name>
</gene>
<dbReference type="InterPro" id="IPR050708">
    <property type="entry name" value="T6SS_VgrG/RHS"/>
</dbReference>
<dbReference type="SUPFAM" id="SSF69279">
    <property type="entry name" value="Phage tail proteins"/>
    <property type="match status" value="2"/>
</dbReference>
<dbReference type="SUPFAM" id="SSF69349">
    <property type="entry name" value="Phage fibre proteins"/>
    <property type="match status" value="2"/>
</dbReference>
<dbReference type="Gene3D" id="4.10.220.110">
    <property type="match status" value="1"/>
</dbReference>
<dbReference type="PANTHER" id="PTHR32305:SF15">
    <property type="entry name" value="PROTEIN RHSA-RELATED"/>
    <property type="match status" value="1"/>
</dbReference>
<evidence type="ECO:0000256" key="3">
    <source>
        <dbReference type="ARBA" id="ARBA00022525"/>
    </source>
</evidence>
<feature type="domain" description="Gp5/Type VI secretion system Vgr protein OB-fold" evidence="4">
    <location>
        <begin position="392"/>
        <end position="459"/>
    </location>
</feature>
<organism evidence="6 7">
    <name type="scientific">Marinomonas ostreistagni</name>
    <dbReference type="NCBI Taxonomy" id="359209"/>
    <lineage>
        <taxon>Bacteria</taxon>
        <taxon>Pseudomonadati</taxon>
        <taxon>Pseudomonadota</taxon>
        <taxon>Gammaproteobacteria</taxon>
        <taxon>Oceanospirillales</taxon>
        <taxon>Oceanospirillaceae</taxon>
        <taxon>Marinomonas</taxon>
    </lineage>
</organism>
<dbReference type="InterPro" id="IPR054030">
    <property type="entry name" value="Gp5_Vgr_C"/>
</dbReference>
<reference evidence="6 7" key="1">
    <citation type="submission" date="2020-12" db="EMBL/GenBank/DDBJ databases">
        <title>Comparative genome analysis of fungal antagonists Marinomonas ostreistagni 398 and M. spartinae 468.</title>
        <authorList>
            <person name="Fields J.L."/>
            <person name="Mavrodi O.V."/>
            <person name="Biber P.D."/>
            <person name="Indest K.J."/>
            <person name="Mavrodi D.V."/>
        </authorList>
    </citation>
    <scope>NUCLEOTIDE SEQUENCE [LARGE SCALE GENOMIC DNA]</scope>
    <source>
        <strain evidence="6 7">USM7</strain>
    </source>
</reference>
<dbReference type="Pfam" id="PF04717">
    <property type="entry name" value="Phage_base_V"/>
    <property type="match status" value="1"/>
</dbReference>
<evidence type="ECO:0000256" key="1">
    <source>
        <dbReference type="ARBA" id="ARBA00004613"/>
    </source>
</evidence>
<dbReference type="InterPro" id="IPR006533">
    <property type="entry name" value="T6SS_Vgr_RhsGE"/>
</dbReference>
<proteinExistence type="inferred from homology"/>
<comment type="caution">
    <text evidence="6">The sequence shown here is derived from an EMBL/GenBank/DDBJ whole genome shotgun (WGS) entry which is preliminary data.</text>
</comment>
<dbReference type="Proteomes" id="UP000598488">
    <property type="component" value="Unassembled WGS sequence"/>
</dbReference>
<dbReference type="Gene3D" id="2.40.50.230">
    <property type="entry name" value="Gp5 N-terminal domain"/>
    <property type="match status" value="1"/>
</dbReference>
<protein>
    <submittedName>
        <fullName evidence="6">Type VI secretion system tip protein VgrG</fullName>
    </submittedName>
</protein>
<dbReference type="NCBIfam" id="TIGR01646">
    <property type="entry name" value="vgr_GE"/>
    <property type="match status" value="1"/>
</dbReference>
<comment type="subcellular location">
    <subcellularLocation>
        <location evidence="1">Secreted</location>
    </subcellularLocation>
</comment>
<dbReference type="Pfam" id="PF05954">
    <property type="entry name" value="Phage_GPD"/>
    <property type="match status" value="1"/>
</dbReference>
<dbReference type="InterPro" id="IPR006531">
    <property type="entry name" value="Gp5/Vgr_OB"/>
</dbReference>
<keyword evidence="7" id="KW-1185">Reference proteome</keyword>
<evidence type="ECO:0000313" key="7">
    <source>
        <dbReference type="Proteomes" id="UP000598488"/>
    </source>
</evidence>
<dbReference type="InterPro" id="IPR037026">
    <property type="entry name" value="Vgr_OB-fold_dom_sf"/>
</dbReference>
<dbReference type="InterPro" id="IPR017847">
    <property type="entry name" value="T6SS_RhsGE_Vgr_subset"/>
</dbReference>
<accession>A0ABS0Z7Y7</accession>
<evidence type="ECO:0000259" key="4">
    <source>
        <dbReference type="Pfam" id="PF04717"/>
    </source>
</evidence>
<evidence type="ECO:0000256" key="2">
    <source>
        <dbReference type="ARBA" id="ARBA00005558"/>
    </source>
</evidence>
<keyword evidence="3" id="KW-0964">Secreted</keyword>
<dbReference type="Pfam" id="PF22178">
    <property type="entry name" value="Gp5_trimer_C"/>
    <property type="match status" value="1"/>
</dbReference>
<evidence type="ECO:0000259" key="5">
    <source>
        <dbReference type="Pfam" id="PF22178"/>
    </source>
</evidence>
<dbReference type="RefSeq" id="WP_199461236.1">
    <property type="nucleotide sequence ID" value="NZ_JAEMUH010000003.1"/>
</dbReference>
<dbReference type="EMBL" id="JAEMUH010000003">
    <property type="protein sequence ID" value="MBJ7549780.1"/>
    <property type="molecule type" value="Genomic_DNA"/>
</dbReference>
<comment type="similarity">
    <text evidence="2">Belongs to the VgrG protein family.</text>
</comment>
<dbReference type="Gene3D" id="2.30.110.50">
    <property type="match status" value="1"/>
</dbReference>
<dbReference type="Gene3D" id="3.55.50.10">
    <property type="entry name" value="Baseplate protein-like domains"/>
    <property type="match status" value="1"/>
</dbReference>
<dbReference type="NCBIfam" id="TIGR03361">
    <property type="entry name" value="VI_Rhs_Vgr"/>
    <property type="match status" value="1"/>
</dbReference>
<name>A0ABS0Z7Y7_9GAMM</name>